<evidence type="ECO:0000313" key="1">
    <source>
        <dbReference type="EMBL" id="SKA94882.1"/>
    </source>
</evidence>
<dbReference type="Pfam" id="PF18762">
    <property type="entry name" value="Kinase-PolyVal"/>
    <property type="match status" value="1"/>
</dbReference>
<dbReference type="STRING" id="48467.SAMN02745166_02230"/>
<sequence length="155" mass="17414">MEGAAVRAYMRMKEHVMKGGSEHRVALWRGTRVLKDLAVQAQATESLFDYLTDHLLANHLFGDDVCLEGFFEDDRMLHIVVSQPLVVGRHPVWRELVEGLSRQGLILENPGSKLPVFNVIVAKEGGFIHPIDAHFYFDDQAARIDALKRLGILGP</sequence>
<evidence type="ECO:0000313" key="2">
    <source>
        <dbReference type="Proteomes" id="UP000190774"/>
    </source>
</evidence>
<dbReference type="Proteomes" id="UP000190774">
    <property type="component" value="Unassembled WGS sequence"/>
</dbReference>
<proteinExistence type="predicted"/>
<gene>
    <name evidence="1" type="ORF">SAMN02745166_02230</name>
</gene>
<reference evidence="2" key="1">
    <citation type="submission" date="2017-02" db="EMBL/GenBank/DDBJ databases">
        <authorList>
            <person name="Varghese N."/>
            <person name="Submissions S."/>
        </authorList>
    </citation>
    <scope>NUCLEOTIDE SEQUENCE [LARGE SCALE GENOMIC DNA]</scope>
    <source>
        <strain evidence="2">ATCC 700200</strain>
    </source>
</reference>
<name>A0A1T4XZ94_9BACT</name>
<dbReference type="EMBL" id="FUYE01000006">
    <property type="protein sequence ID" value="SKA94882.1"/>
    <property type="molecule type" value="Genomic_DNA"/>
</dbReference>
<dbReference type="InterPro" id="IPR041055">
    <property type="entry name" value="Kinase-PolyVal"/>
</dbReference>
<keyword evidence="2" id="KW-1185">Reference proteome</keyword>
<protein>
    <submittedName>
        <fullName evidence="1">Uncharacterized protein</fullName>
    </submittedName>
</protein>
<organism evidence="1 2">
    <name type="scientific">Prosthecobacter debontii</name>
    <dbReference type="NCBI Taxonomy" id="48467"/>
    <lineage>
        <taxon>Bacteria</taxon>
        <taxon>Pseudomonadati</taxon>
        <taxon>Verrucomicrobiota</taxon>
        <taxon>Verrucomicrobiia</taxon>
        <taxon>Verrucomicrobiales</taxon>
        <taxon>Verrucomicrobiaceae</taxon>
        <taxon>Prosthecobacter</taxon>
    </lineage>
</organism>
<accession>A0A1T4XZ94</accession>
<dbReference type="AlphaFoldDB" id="A0A1T4XZ94"/>